<evidence type="ECO:0000259" key="15">
    <source>
        <dbReference type="PROSITE" id="PS50011"/>
    </source>
</evidence>
<dbReference type="PANTHER" id="PTHR46392:SF1">
    <property type="entry name" value="DUAL SERINE_THREONINE AND TYROSINE PROTEIN KINASE"/>
    <property type="match status" value="1"/>
</dbReference>
<accession>A0A267EZE8</accession>
<keyword evidence="5" id="KW-0808">Transferase</keyword>
<dbReference type="PROSITE" id="PS00108">
    <property type="entry name" value="PROTEIN_KINASE_ST"/>
    <property type="match status" value="1"/>
</dbReference>
<keyword evidence="7" id="KW-0829">Tyrosine-protein kinase</keyword>
<name>A0A267EZE8_9PLAT</name>
<evidence type="ECO:0000256" key="5">
    <source>
        <dbReference type="ARBA" id="ARBA00022679"/>
    </source>
</evidence>
<comment type="catalytic activity">
    <reaction evidence="12">
        <text>L-threonyl-[protein] + ATP = O-phospho-L-threonyl-[protein] + ADP + H(+)</text>
        <dbReference type="Rhea" id="RHEA:46608"/>
        <dbReference type="Rhea" id="RHEA-COMP:11060"/>
        <dbReference type="Rhea" id="RHEA-COMP:11605"/>
        <dbReference type="ChEBI" id="CHEBI:15378"/>
        <dbReference type="ChEBI" id="CHEBI:30013"/>
        <dbReference type="ChEBI" id="CHEBI:30616"/>
        <dbReference type="ChEBI" id="CHEBI:61977"/>
        <dbReference type="ChEBI" id="CHEBI:456216"/>
        <dbReference type="EC" id="2.7.12.1"/>
    </reaction>
</comment>
<evidence type="ECO:0000256" key="1">
    <source>
        <dbReference type="ARBA" id="ARBA00004496"/>
    </source>
</evidence>
<comment type="catalytic activity">
    <reaction evidence="13">
        <text>L-tyrosyl-[protein] + ATP = O-phospho-L-tyrosyl-[protein] + ADP + H(+)</text>
        <dbReference type="Rhea" id="RHEA:10596"/>
        <dbReference type="Rhea" id="RHEA-COMP:10136"/>
        <dbReference type="Rhea" id="RHEA-COMP:20101"/>
        <dbReference type="ChEBI" id="CHEBI:15378"/>
        <dbReference type="ChEBI" id="CHEBI:30616"/>
        <dbReference type="ChEBI" id="CHEBI:46858"/>
        <dbReference type="ChEBI" id="CHEBI:61978"/>
        <dbReference type="ChEBI" id="CHEBI:456216"/>
        <dbReference type="EC" id="2.7.12.1"/>
    </reaction>
</comment>
<comment type="catalytic activity">
    <reaction evidence="11">
        <text>L-seryl-[protein] + ATP = O-phospho-L-seryl-[protein] + ADP + H(+)</text>
        <dbReference type="Rhea" id="RHEA:17989"/>
        <dbReference type="Rhea" id="RHEA-COMP:9863"/>
        <dbReference type="Rhea" id="RHEA-COMP:11604"/>
        <dbReference type="ChEBI" id="CHEBI:15378"/>
        <dbReference type="ChEBI" id="CHEBI:29999"/>
        <dbReference type="ChEBI" id="CHEBI:30616"/>
        <dbReference type="ChEBI" id="CHEBI:83421"/>
        <dbReference type="ChEBI" id="CHEBI:456216"/>
        <dbReference type="EC" id="2.7.12.1"/>
    </reaction>
</comment>
<dbReference type="Pfam" id="PF00350">
    <property type="entry name" value="Dynamin_N"/>
    <property type="match status" value="1"/>
</dbReference>
<gene>
    <name evidence="16" type="ORF">BOX15_Mlig017430g1</name>
</gene>
<keyword evidence="3" id="KW-0963">Cytoplasm</keyword>
<reference evidence="16 17" key="1">
    <citation type="submission" date="2017-06" db="EMBL/GenBank/DDBJ databases">
        <title>A platform for efficient transgenesis in Macrostomum lignano, a flatworm model organism for stem cell research.</title>
        <authorList>
            <person name="Berezikov E."/>
        </authorList>
    </citation>
    <scope>NUCLEOTIDE SEQUENCE [LARGE SCALE GENOMIC DNA]</scope>
    <source>
        <strain evidence="16">DV1</strain>
        <tissue evidence="16">Whole organism</tissue>
    </source>
</reference>
<feature type="non-terminal residue" evidence="16">
    <location>
        <position position="1"/>
    </location>
</feature>
<dbReference type="GO" id="GO:0045743">
    <property type="term" value="P:positive regulation of fibroblast growth factor receptor signaling pathway"/>
    <property type="evidence" value="ECO:0007669"/>
    <property type="project" value="TreeGrafter"/>
</dbReference>
<evidence type="ECO:0000256" key="9">
    <source>
        <dbReference type="ARBA" id="ARBA00041268"/>
    </source>
</evidence>
<dbReference type="Gene3D" id="3.40.50.300">
    <property type="entry name" value="P-loop containing nucleotide triphosphate hydrolases"/>
    <property type="match status" value="1"/>
</dbReference>
<proteinExistence type="predicted"/>
<dbReference type="Gene3D" id="1.10.510.10">
    <property type="entry name" value="Transferase(Phosphotransferase) domain 1"/>
    <property type="match status" value="1"/>
</dbReference>
<organism evidence="16 17">
    <name type="scientific">Macrostomum lignano</name>
    <dbReference type="NCBI Taxonomy" id="282301"/>
    <lineage>
        <taxon>Eukaryota</taxon>
        <taxon>Metazoa</taxon>
        <taxon>Spiralia</taxon>
        <taxon>Lophotrochozoa</taxon>
        <taxon>Platyhelminthes</taxon>
        <taxon>Rhabditophora</taxon>
        <taxon>Macrostomorpha</taxon>
        <taxon>Macrostomida</taxon>
        <taxon>Macrostomidae</taxon>
        <taxon>Macrostomum</taxon>
    </lineage>
</organism>
<dbReference type="GO" id="GO:0044344">
    <property type="term" value="P:cellular response to fibroblast growth factor stimulus"/>
    <property type="evidence" value="ECO:0007669"/>
    <property type="project" value="TreeGrafter"/>
</dbReference>
<dbReference type="PANTHER" id="PTHR46392">
    <property type="entry name" value="DUAL SERINE/THREONINE AND TYROSINE PROTEIN KINASE"/>
    <property type="match status" value="1"/>
</dbReference>
<dbReference type="InterPro" id="IPR008271">
    <property type="entry name" value="Ser/Thr_kinase_AS"/>
</dbReference>
<dbReference type="GO" id="GO:0005737">
    <property type="term" value="C:cytoplasm"/>
    <property type="evidence" value="ECO:0007669"/>
    <property type="project" value="UniProtKB-SubCell"/>
</dbReference>
<keyword evidence="6" id="KW-0418">Kinase</keyword>
<evidence type="ECO:0000256" key="12">
    <source>
        <dbReference type="ARBA" id="ARBA00049308"/>
    </source>
</evidence>
<evidence type="ECO:0000256" key="10">
    <source>
        <dbReference type="ARBA" id="ARBA00042638"/>
    </source>
</evidence>
<dbReference type="InterPro" id="IPR000719">
    <property type="entry name" value="Prot_kinase_dom"/>
</dbReference>
<evidence type="ECO:0000313" key="16">
    <source>
        <dbReference type="EMBL" id="PAA66863.1"/>
    </source>
</evidence>
<evidence type="ECO:0000256" key="2">
    <source>
        <dbReference type="ARBA" id="ARBA00013203"/>
    </source>
</evidence>
<dbReference type="SMART" id="SM00220">
    <property type="entry name" value="S_TKc"/>
    <property type="match status" value="1"/>
</dbReference>
<comment type="caution">
    <text evidence="16">The sequence shown here is derived from an EMBL/GenBank/DDBJ whole genome shotgun (WGS) entry which is preliminary data.</text>
</comment>
<dbReference type="EMBL" id="NIVC01001524">
    <property type="protein sequence ID" value="PAA66863.1"/>
    <property type="molecule type" value="Genomic_DNA"/>
</dbReference>
<dbReference type="Gene3D" id="3.30.200.20">
    <property type="entry name" value="Phosphorylase Kinase, domain 1"/>
    <property type="match status" value="1"/>
</dbReference>
<dbReference type="GO" id="GO:0005524">
    <property type="term" value="F:ATP binding"/>
    <property type="evidence" value="ECO:0007669"/>
    <property type="project" value="InterPro"/>
</dbReference>
<dbReference type="AlphaFoldDB" id="A0A267EZE8"/>
<evidence type="ECO:0000256" key="4">
    <source>
        <dbReference type="ARBA" id="ARBA00022527"/>
    </source>
</evidence>
<dbReference type="SUPFAM" id="SSF52540">
    <property type="entry name" value="P-loop containing nucleoside triphosphate hydrolases"/>
    <property type="match status" value="1"/>
</dbReference>
<dbReference type="InterPro" id="IPR045063">
    <property type="entry name" value="Dynamin_N"/>
</dbReference>
<evidence type="ECO:0000256" key="13">
    <source>
        <dbReference type="ARBA" id="ARBA00051680"/>
    </source>
</evidence>
<feature type="region of interest" description="Disordered" evidence="14">
    <location>
        <begin position="1"/>
        <end position="21"/>
    </location>
</feature>
<dbReference type="SUPFAM" id="SSF56112">
    <property type="entry name" value="Protein kinase-like (PK-like)"/>
    <property type="match status" value="1"/>
</dbReference>
<dbReference type="GO" id="GO:0070374">
    <property type="term" value="P:positive regulation of ERK1 and ERK2 cascade"/>
    <property type="evidence" value="ECO:0007669"/>
    <property type="project" value="TreeGrafter"/>
</dbReference>
<dbReference type="InterPro" id="IPR011009">
    <property type="entry name" value="Kinase-like_dom_sf"/>
</dbReference>
<sequence>QKSEKVFTRKKMSMSKDSNESPLSFEISRFYADRDRLNKLLDQTESLLDKDFVKVLSPELVAEIRENLALQGVRERVNQLFKSGGGFNSSSAANSPERPCIVVVGQSNSGKSTFINELLGRKFVDQSSTPCTARVTRITYADRVTVRLLDKHGKQLGQTVQPEDGKIDENFIWLKDDSREDANLLSASVELGVPSEFLRKCGLDIVDSPGLNENDALDTLTMRAIDSFLPIILYVIDGRYGITLAAEKDIENIRATAPELELFYLVTKMDVSKEDIPTPESGRTIEDIEQDRARRVFSRLKKLQCFGAEETPESCSRFFCISSWEMKNYRRRVAIAIKRSGGDQAAGAAVKRSKWVLRFNEMQQKLADFAAEQFRSLILGACSGLRVLHCQTMDLVMNKANDIRACTQMRRKNLEMIRAMECRNHEQSKKIVEKHREGFEREAESLIKSQGPILLEEVKSMEYSENVIDANLSSNQIEERCVTEIHRFINNRVIVAYQEFLQKGAMQDCFAELEDLKARVFEYERDIEQTPSLAVLKATLADECDLQASDIYSLGFRTVMRQMSLNIQTILRHPGVIFSRPVQDPEWKRFQAKCHIKKINTGRLVECLVDSMNKWLDKRHFRFLQKIRCSEQLVENSASLSELERQRIVQLAPRLAFMYTRCLDVATGYQFRGYTIDKRAQLGSGAQGTVYAVRDTQGEVAMAAKVVNVESQSLGNISSEVFYSSVLRHCNLLSIEGVRLLETREPDDPEEDAIWTFELYMDLMHSDVWQLMQNRQLTLRKRIWFGLQLARALEFLHSSSLIHRDVKLQNLLVDAELNTVRLTDFGLLKSTGLTGQSLVGTPIYLAPEMVTNSSYDISADVYSLGIALWYLCEGSGSKHPKYVEVMPSVGAILLAGSMNSRPDRLPCIPADLWDLMERCWDAQPRNRPPAKEVADALDYIEKNL</sequence>
<evidence type="ECO:0000256" key="6">
    <source>
        <dbReference type="ARBA" id="ARBA00022777"/>
    </source>
</evidence>
<dbReference type="GO" id="GO:0043066">
    <property type="term" value="P:negative regulation of apoptotic process"/>
    <property type="evidence" value="ECO:0007669"/>
    <property type="project" value="TreeGrafter"/>
</dbReference>
<comment type="subcellular location">
    <subcellularLocation>
        <location evidence="1">Cytoplasm</location>
    </subcellularLocation>
</comment>
<keyword evidence="17" id="KW-1185">Reference proteome</keyword>
<evidence type="ECO:0000256" key="8">
    <source>
        <dbReference type="ARBA" id="ARBA00040421"/>
    </source>
</evidence>
<evidence type="ECO:0000256" key="7">
    <source>
        <dbReference type="ARBA" id="ARBA00023137"/>
    </source>
</evidence>
<keyword evidence="4" id="KW-0723">Serine/threonine-protein kinase</keyword>
<protein>
    <recommendedName>
        <fullName evidence="8">Dual serine/threonine and tyrosine protein kinase</fullName>
        <ecNumber evidence="2">2.7.12.1</ecNumber>
    </recommendedName>
    <alternativeName>
        <fullName evidence="10">Dusty protein kinase</fullName>
    </alternativeName>
    <alternativeName>
        <fullName evidence="9">Receptor-interacting serine/threonine-protein kinase 5</fullName>
    </alternativeName>
</protein>
<evidence type="ECO:0000256" key="11">
    <source>
        <dbReference type="ARBA" id="ARBA00049003"/>
    </source>
</evidence>
<dbReference type="Pfam" id="PF00069">
    <property type="entry name" value="Pkinase"/>
    <property type="match status" value="1"/>
</dbReference>
<evidence type="ECO:0000313" key="17">
    <source>
        <dbReference type="Proteomes" id="UP000215902"/>
    </source>
</evidence>
<evidence type="ECO:0000256" key="14">
    <source>
        <dbReference type="SAM" id="MobiDB-lite"/>
    </source>
</evidence>
<dbReference type="PROSITE" id="PS50011">
    <property type="entry name" value="PROTEIN_KINASE_DOM"/>
    <property type="match status" value="1"/>
</dbReference>
<dbReference type="OrthoDB" id="6286435at2759"/>
<dbReference type="GO" id="GO:0004713">
    <property type="term" value="F:protein tyrosine kinase activity"/>
    <property type="evidence" value="ECO:0007669"/>
    <property type="project" value="UniProtKB-KW"/>
</dbReference>
<dbReference type="GO" id="GO:0004712">
    <property type="term" value="F:protein serine/threonine/tyrosine kinase activity"/>
    <property type="evidence" value="ECO:0007669"/>
    <property type="project" value="UniProtKB-EC"/>
</dbReference>
<evidence type="ECO:0000256" key="3">
    <source>
        <dbReference type="ARBA" id="ARBA00022490"/>
    </source>
</evidence>
<feature type="domain" description="Protein kinase" evidence="15">
    <location>
        <begin position="676"/>
        <end position="940"/>
    </location>
</feature>
<dbReference type="GO" id="GO:0004674">
    <property type="term" value="F:protein serine/threonine kinase activity"/>
    <property type="evidence" value="ECO:0007669"/>
    <property type="project" value="UniProtKB-KW"/>
</dbReference>
<dbReference type="InterPro" id="IPR051302">
    <property type="entry name" value="Dual_SerThr-Tyr_Kinase"/>
</dbReference>
<dbReference type="EC" id="2.7.12.1" evidence="2"/>
<dbReference type="Proteomes" id="UP000215902">
    <property type="component" value="Unassembled WGS sequence"/>
</dbReference>
<dbReference type="STRING" id="282301.A0A267EZE8"/>
<dbReference type="InterPro" id="IPR027417">
    <property type="entry name" value="P-loop_NTPase"/>
</dbReference>